<proteinExistence type="predicted"/>
<reference evidence="2" key="1">
    <citation type="submission" date="2020-07" db="EMBL/GenBank/DDBJ databases">
        <title>Multicomponent nature underlies the extraordinary mechanical properties of spider dragline silk.</title>
        <authorList>
            <person name="Kono N."/>
            <person name="Nakamura H."/>
            <person name="Mori M."/>
            <person name="Yoshida Y."/>
            <person name="Ohtoshi R."/>
            <person name="Malay A.D."/>
            <person name="Moran D.A.P."/>
            <person name="Tomita M."/>
            <person name="Numata K."/>
            <person name="Arakawa K."/>
        </authorList>
    </citation>
    <scope>NUCLEOTIDE SEQUENCE</scope>
</reference>
<dbReference type="AlphaFoldDB" id="A0A8X6GIF5"/>
<evidence type="ECO:0000313" key="3">
    <source>
        <dbReference type="Proteomes" id="UP000887116"/>
    </source>
</evidence>
<name>A0A8X6GIF5_TRICU</name>
<evidence type="ECO:0000313" key="2">
    <source>
        <dbReference type="EMBL" id="GFR02600.1"/>
    </source>
</evidence>
<gene>
    <name evidence="2" type="primary">AVEN_194248_1</name>
    <name evidence="2" type="ORF">TNCT_136611</name>
</gene>
<accession>A0A8X6GIF5</accession>
<sequence>MRTSPERGSDIGESEHDVESPKLFELNTDEHYLAEKLAVEEHLGKAPRDVEECHQRNTGPLKSHVLQLEWDGYDRLWTSPLAVVHHTAFVSSVTHNSVVGFVPCTSAPLHAYTVFCMPPK</sequence>
<feature type="region of interest" description="Disordered" evidence="1">
    <location>
        <begin position="1"/>
        <end position="20"/>
    </location>
</feature>
<dbReference type="OrthoDB" id="6467732at2759"/>
<protein>
    <submittedName>
        <fullName evidence="2">Uncharacterized protein</fullName>
    </submittedName>
</protein>
<keyword evidence="3" id="KW-1185">Reference proteome</keyword>
<dbReference type="Proteomes" id="UP000887116">
    <property type="component" value="Unassembled WGS sequence"/>
</dbReference>
<comment type="caution">
    <text evidence="2">The sequence shown here is derived from an EMBL/GenBank/DDBJ whole genome shotgun (WGS) entry which is preliminary data.</text>
</comment>
<organism evidence="2 3">
    <name type="scientific">Trichonephila clavata</name>
    <name type="common">Joro spider</name>
    <name type="synonym">Nephila clavata</name>
    <dbReference type="NCBI Taxonomy" id="2740835"/>
    <lineage>
        <taxon>Eukaryota</taxon>
        <taxon>Metazoa</taxon>
        <taxon>Ecdysozoa</taxon>
        <taxon>Arthropoda</taxon>
        <taxon>Chelicerata</taxon>
        <taxon>Arachnida</taxon>
        <taxon>Araneae</taxon>
        <taxon>Araneomorphae</taxon>
        <taxon>Entelegynae</taxon>
        <taxon>Araneoidea</taxon>
        <taxon>Nephilidae</taxon>
        <taxon>Trichonephila</taxon>
    </lineage>
</organism>
<evidence type="ECO:0000256" key="1">
    <source>
        <dbReference type="SAM" id="MobiDB-lite"/>
    </source>
</evidence>
<dbReference type="EMBL" id="BMAO01025433">
    <property type="protein sequence ID" value="GFR02600.1"/>
    <property type="molecule type" value="Genomic_DNA"/>
</dbReference>